<organism evidence="2 3">
    <name type="scientific">Pythium oligandrum</name>
    <name type="common">Mycoparasitic fungus</name>
    <dbReference type="NCBI Taxonomy" id="41045"/>
    <lineage>
        <taxon>Eukaryota</taxon>
        <taxon>Sar</taxon>
        <taxon>Stramenopiles</taxon>
        <taxon>Oomycota</taxon>
        <taxon>Peronosporomycetes</taxon>
        <taxon>Pythiales</taxon>
        <taxon>Pythiaceae</taxon>
        <taxon>Pythium</taxon>
    </lineage>
</organism>
<protein>
    <submittedName>
        <fullName evidence="2">Uncharacterized protein</fullName>
    </submittedName>
</protein>
<keyword evidence="1" id="KW-1133">Transmembrane helix</keyword>
<keyword evidence="3" id="KW-1185">Reference proteome</keyword>
<keyword evidence="1" id="KW-0472">Membrane</keyword>
<comment type="caution">
    <text evidence="2">The sequence shown here is derived from an EMBL/GenBank/DDBJ whole genome shotgun (WGS) entry which is preliminary data.</text>
</comment>
<feature type="transmembrane region" description="Helical" evidence="1">
    <location>
        <begin position="109"/>
        <end position="129"/>
    </location>
</feature>
<dbReference type="AlphaFoldDB" id="A0A8K1FLY3"/>
<dbReference type="OrthoDB" id="105688at2759"/>
<accession>A0A8K1FLY3</accession>
<reference evidence="2" key="1">
    <citation type="submission" date="2019-03" db="EMBL/GenBank/DDBJ databases">
        <title>Long read genome sequence of the mycoparasitic Pythium oligandrum ATCC 38472 isolated from sugarbeet rhizosphere.</title>
        <authorList>
            <person name="Gaulin E."/>
        </authorList>
    </citation>
    <scope>NUCLEOTIDE SEQUENCE</scope>
    <source>
        <strain evidence="2">ATCC 38472_TT</strain>
    </source>
</reference>
<sequence>MDVRRRFAHVLEKAQVELQGHYSVDRQSALQAYTETTTALRVVSVLLLTPLPCLIIIILADVPPLEDPKEGSAANYVFWIRAAFVIGMLGAFSLHLFSHQVQSLPLRGADVVVVGLTASFVATASNYALSTVVGFPLPFLVVFSSLPFMLVILTSIAILWGRQLSHSPEARKQLPTSIGVVMTLWALTFVYPAYNAVYVKLHGAAQGAFVLLFPVVKLVMANVLAHFCPYLQDATPEMVVMSVEIFHALFSTYCMQGSTSLWTVAVIIGVDVLHALHSLAHVNRIASEIRETEEYSLFEWPAFAWCRRRLNRVGPSTNDVSPRRIGATKPPKSSDQVVSRTASIVKMEDAHADEKMRQLLYLTEFVILVEYVEIIIPFIYGAYLVVCMQLPNHVYYPQLRDLEPSRLSAVVSNVLVYTLLELVSLVILSVVLRPKLSFSPIYQLAFVLETQWLQVQLKITFWVLYVVTQTLEHAGGDYTFQFKWLRDTKS</sequence>
<gene>
    <name evidence="2" type="ORF">Poli38472_002089</name>
</gene>
<keyword evidence="1" id="KW-0812">Transmembrane</keyword>
<evidence type="ECO:0000256" key="1">
    <source>
        <dbReference type="SAM" id="Phobius"/>
    </source>
</evidence>
<evidence type="ECO:0000313" key="2">
    <source>
        <dbReference type="EMBL" id="TMW63148.1"/>
    </source>
</evidence>
<proteinExistence type="predicted"/>
<feature type="transmembrane region" description="Helical" evidence="1">
    <location>
        <begin position="206"/>
        <end position="228"/>
    </location>
</feature>
<feature type="transmembrane region" description="Helical" evidence="1">
    <location>
        <begin position="173"/>
        <end position="194"/>
    </location>
</feature>
<dbReference type="Proteomes" id="UP000794436">
    <property type="component" value="Unassembled WGS sequence"/>
</dbReference>
<feature type="transmembrane region" description="Helical" evidence="1">
    <location>
        <begin position="38"/>
        <end position="58"/>
    </location>
</feature>
<feature type="transmembrane region" description="Helical" evidence="1">
    <location>
        <begin position="135"/>
        <end position="161"/>
    </location>
</feature>
<dbReference type="EMBL" id="SPLM01000072">
    <property type="protein sequence ID" value="TMW63148.1"/>
    <property type="molecule type" value="Genomic_DNA"/>
</dbReference>
<evidence type="ECO:0000313" key="3">
    <source>
        <dbReference type="Proteomes" id="UP000794436"/>
    </source>
</evidence>
<name>A0A8K1FLY3_PYTOL</name>
<feature type="transmembrane region" description="Helical" evidence="1">
    <location>
        <begin position="365"/>
        <end position="386"/>
    </location>
</feature>
<feature type="transmembrane region" description="Helical" evidence="1">
    <location>
        <begin position="406"/>
        <end position="432"/>
    </location>
</feature>
<feature type="transmembrane region" description="Helical" evidence="1">
    <location>
        <begin position="78"/>
        <end position="97"/>
    </location>
</feature>